<dbReference type="Gene3D" id="1.20.1170.10">
    <property type="match status" value="1"/>
</dbReference>
<gene>
    <name evidence="2" type="ORF">K435DRAFT_865460</name>
</gene>
<feature type="compositionally biased region" description="Polar residues" evidence="1">
    <location>
        <begin position="197"/>
        <end position="217"/>
    </location>
</feature>
<dbReference type="EMBL" id="ML179374">
    <property type="protein sequence ID" value="THU89277.1"/>
    <property type="molecule type" value="Genomic_DNA"/>
</dbReference>
<feature type="region of interest" description="Disordered" evidence="1">
    <location>
        <begin position="194"/>
        <end position="217"/>
    </location>
</feature>
<protein>
    <submittedName>
        <fullName evidence="2">Uncharacterized protein</fullName>
    </submittedName>
</protein>
<feature type="compositionally biased region" description="Polar residues" evidence="1">
    <location>
        <begin position="26"/>
        <end position="36"/>
    </location>
</feature>
<name>A0A4S8LJF3_DENBC</name>
<proteinExistence type="predicted"/>
<feature type="compositionally biased region" description="Polar residues" evidence="1">
    <location>
        <begin position="1"/>
        <end position="16"/>
    </location>
</feature>
<dbReference type="Proteomes" id="UP000297245">
    <property type="component" value="Unassembled WGS sequence"/>
</dbReference>
<dbReference type="AlphaFoldDB" id="A0A4S8LJF3"/>
<evidence type="ECO:0000256" key="1">
    <source>
        <dbReference type="SAM" id="MobiDB-lite"/>
    </source>
</evidence>
<feature type="region of interest" description="Disordered" evidence="1">
    <location>
        <begin position="1"/>
        <end position="36"/>
    </location>
</feature>
<reference evidence="2 3" key="1">
    <citation type="journal article" date="2019" name="Nat. Ecol. Evol.">
        <title>Megaphylogeny resolves global patterns of mushroom evolution.</title>
        <authorList>
            <person name="Varga T."/>
            <person name="Krizsan K."/>
            <person name="Foldi C."/>
            <person name="Dima B."/>
            <person name="Sanchez-Garcia M."/>
            <person name="Sanchez-Ramirez S."/>
            <person name="Szollosi G.J."/>
            <person name="Szarkandi J.G."/>
            <person name="Papp V."/>
            <person name="Albert L."/>
            <person name="Andreopoulos W."/>
            <person name="Angelini C."/>
            <person name="Antonin V."/>
            <person name="Barry K.W."/>
            <person name="Bougher N.L."/>
            <person name="Buchanan P."/>
            <person name="Buyck B."/>
            <person name="Bense V."/>
            <person name="Catcheside P."/>
            <person name="Chovatia M."/>
            <person name="Cooper J."/>
            <person name="Damon W."/>
            <person name="Desjardin D."/>
            <person name="Finy P."/>
            <person name="Geml J."/>
            <person name="Haridas S."/>
            <person name="Hughes K."/>
            <person name="Justo A."/>
            <person name="Karasinski D."/>
            <person name="Kautmanova I."/>
            <person name="Kiss B."/>
            <person name="Kocsube S."/>
            <person name="Kotiranta H."/>
            <person name="LaButti K.M."/>
            <person name="Lechner B.E."/>
            <person name="Liimatainen K."/>
            <person name="Lipzen A."/>
            <person name="Lukacs Z."/>
            <person name="Mihaltcheva S."/>
            <person name="Morgado L.N."/>
            <person name="Niskanen T."/>
            <person name="Noordeloos M.E."/>
            <person name="Ohm R.A."/>
            <person name="Ortiz-Santana B."/>
            <person name="Ovrebo C."/>
            <person name="Racz N."/>
            <person name="Riley R."/>
            <person name="Savchenko A."/>
            <person name="Shiryaev A."/>
            <person name="Soop K."/>
            <person name="Spirin V."/>
            <person name="Szebenyi C."/>
            <person name="Tomsovsky M."/>
            <person name="Tulloss R.E."/>
            <person name="Uehling J."/>
            <person name="Grigoriev I.V."/>
            <person name="Vagvolgyi C."/>
            <person name="Papp T."/>
            <person name="Martin F.M."/>
            <person name="Miettinen O."/>
            <person name="Hibbett D.S."/>
            <person name="Nagy L.G."/>
        </authorList>
    </citation>
    <scope>NUCLEOTIDE SEQUENCE [LARGE SCALE GENOMIC DNA]</scope>
    <source>
        <strain evidence="2 3">CBS 962.96</strain>
    </source>
</reference>
<evidence type="ECO:0000313" key="3">
    <source>
        <dbReference type="Proteomes" id="UP000297245"/>
    </source>
</evidence>
<keyword evidence="3" id="KW-1185">Reference proteome</keyword>
<feature type="region of interest" description="Disordered" evidence="1">
    <location>
        <begin position="54"/>
        <end position="162"/>
    </location>
</feature>
<organism evidence="2 3">
    <name type="scientific">Dendrothele bispora (strain CBS 962.96)</name>
    <dbReference type="NCBI Taxonomy" id="1314807"/>
    <lineage>
        <taxon>Eukaryota</taxon>
        <taxon>Fungi</taxon>
        <taxon>Dikarya</taxon>
        <taxon>Basidiomycota</taxon>
        <taxon>Agaricomycotina</taxon>
        <taxon>Agaricomycetes</taxon>
        <taxon>Agaricomycetidae</taxon>
        <taxon>Agaricales</taxon>
        <taxon>Agaricales incertae sedis</taxon>
        <taxon>Dendrothele</taxon>
    </lineage>
</organism>
<accession>A0A4S8LJF3</accession>
<evidence type="ECO:0000313" key="2">
    <source>
        <dbReference type="EMBL" id="THU89277.1"/>
    </source>
</evidence>
<sequence length="581" mass="63535">MDQNFSKADISIESTGTGRGGDVGSHNETATNSGWMQSAKDILSSITGNGNTGNTINYNAGSQTTNTTSHSVNDNSVKNDNSSSSQNNYFNSSELTTKQTPALSVCPTLPVSPSEFGTEPFHSDPNSRQVGANEPGFEACGKSSCHVSSNPRQEERFSPTKIGAPSQVIQNDRIPSVAAARAKNAIPIQHQLPEKAQQGQESQQRLNGSSGGNSTFASSTLEKDVKADAALLNYLNSPEAKHVIQTAMNDLKDVAFLVELEFRNVSRGLSAAVQVNETCRVGLDPFRASWTKLHKQYIHLLWKSRISAGDARVTAKDFATDFIDILKDDTVSLAEKRDEIHAYQDNLKSDAHQSRELTQGFLNLQSNVASFQTAITKWMNENGIEQLQGTITQILRDIGKTHENMKRSTSQILTGTIGSVALGGYAAGLCAVGIIGPSLFLGAAVSGFYAFTSAEDLLGQLKVKNACEKELKEKMRELRGKEGTSNGLNRTEPVLEPLKVDMEFLREKLSVFAEIKNMIIADLLILERKLDLAYVEKGMVPLKKRLNTVSAVYRLLDDALYQYETSIHTESFTKQISYERH</sequence>
<dbReference type="OrthoDB" id="2954773at2759"/>
<feature type="compositionally biased region" description="Polar residues" evidence="1">
    <location>
        <begin position="56"/>
        <end position="68"/>
    </location>
</feature>
<feature type="compositionally biased region" description="Low complexity" evidence="1">
    <location>
        <begin position="69"/>
        <end position="93"/>
    </location>
</feature>